<protein>
    <submittedName>
        <fullName evidence="2">Uncharacterized protein</fullName>
    </submittedName>
</protein>
<dbReference type="Proteomes" id="UP000027222">
    <property type="component" value="Unassembled WGS sequence"/>
</dbReference>
<name>A0A067SVW2_GALM3</name>
<accession>A0A067SVW2</accession>
<keyword evidence="3" id="KW-1185">Reference proteome</keyword>
<organism evidence="2 3">
    <name type="scientific">Galerina marginata (strain CBS 339.88)</name>
    <dbReference type="NCBI Taxonomy" id="685588"/>
    <lineage>
        <taxon>Eukaryota</taxon>
        <taxon>Fungi</taxon>
        <taxon>Dikarya</taxon>
        <taxon>Basidiomycota</taxon>
        <taxon>Agaricomycotina</taxon>
        <taxon>Agaricomycetes</taxon>
        <taxon>Agaricomycetidae</taxon>
        <taxon>Agaricales</taxon>
        <taxon>Agaricineae</taxon>
        <taxon>Strophariaceae</taxon>
        <taxon>Galerina</taxon>
    </lineage>
</organism>
<evidence type="ECO:0000313" key="2">
    <source>
        <dbReference type="EMBL" id="KDR71839.1"/>
    </source>
</evidence>
<reference evidence="3" key="1">
    <citation type="journal article" date="2014" name="Proc. Natl. Acad. Sci. U.S.A.">
        <title>Extensive sampling of basidiomycete genomes demonstrates inadequacy of the white-rot/brown-rot paradigm for wood decay fungi.</title>
        <authorList>
            <person name="Riley R."/>
            <person name="Salamov A.A."/>
            <person name="Brown D.W."/>
            <person name="Nagy L.G."/>
            <person name="Floudas D."/>
            <person name="Held B.W."/>
            <person name="Levasseur A."/>
            <person name="Lombard V."/>
            <person name="Morin E."/>
            <person name="Otillar R."/>
            <person name="Lindquist E.A."/>
            <person name="Sun H."/>
            <person name="LaButti K.M."/>
            <person name="Schmutz J."/>
            <person name="Jabbour D."/>
            <person name="Luo H."/>
            <person name="Baker S.E."/>
            <person name="Pisabarro A.G."/>
            <person name="Walton J.D."/>
            <person name="Blanchette R.A."/>
            <person name="Henrissat B."/>
            <person name="Martin F."/>
            <person name="Cullen D."/>
            <person name="Hibbett D.S."/>
            <person name="Grigoriev I.V."/>
        </authorList>
    </citation>
    <scope>NUCLEOTIDE SEQUENCE [LARGE SCALE GENOMIC DNA]</scope>
    <source>
        <strain evidence="3">CBS 339.88</strain>
    </source>
</reference>
<sequence length="361" mass="40369">MHLSDFSFQQAPSTYFVHEPPVSEPLLHEPYSSTADPATFDEVTPNRMTGDRAQHTSSSEDYPPSTVPTGQFPCYDQHQFDVPITQVPDTLTPLQALENSGEGPSCVDRNDYHIHYNSQVPLAWSGEYGDFTLDVSTGEYATYSQDQVFARQDPLPVSVYPIEEASFSSIPRSFYPRQGGVSNTNALIDLRWRDPLTGPERHLRTCETVRRDRQEMANRSFPSSENHIMPTSPHSGVDNALVLAPDNIVPSSQKCALGCGALIKNARDYPNHAQKDHEIPTGHQGKVAKICPWTGCGKSVKGVWKHLSVHFEPFVGRKCSACPMVFSGMRSEKVLQHYKAKHPKTPKPQKYEFVFRQVALP</sequence>
<dbReference type="AlphaFoldDB" id="A0A067SVW2"/>
<proteinExistence type="predicted"/>
<gene>
    <name evidence="2" type="ORF">GALMADRAFT_281670</name>
</gene>
<dbReference type="EMBL" id="KL142391">
    <property type="protein sequence ID" value="KDR71839.1"/>
    <property type="molecule type" value="Genomic_DNA"/>
</dbReference>
<evidence type="ECO:0000256" key="1">
    <source>
        <dbReference type="SAM" id="MobiDB-lite"/>
    </source>
</evidence>
<dbReference type="HOGENOM" id="CLU_767361_0_0_1"/>
<feature type="region of interest" description="Disordered" evidence="1">
    <location>
        <begin position="26"/>
        <end position="66"/>
    </location>
</feature>
<evidence type="ECO:0000313" key="3">
    <source>
        <dbReference type="Proteomes" id="UP000027222"/>
    </source>
</evidence>